<organism evidence="2 3">
    <name type="scientific">Aureobasidium pullulans</name>
    <name type="common">Black yeast</name>
    <name type="synonym">Pullularia pullulans</name>
    <dbReference type="NCBI Taxonomy" id="5580"/>
    <lineage>
        <taxon>Eukaryota</taxon>
        <taxon>Fungi</taxon>
        <taxon>Dikarya</taxon>
        <taxon>Ascomycota</taxon>
        <taxon>Pezizomycotina</taxon>
        <taxon>Dothideomycetes</taxon>
        <taxon>Dothideomycetidae</taxon>
        <taxon>Dothideales</taxon>
        <taxon>Saccotheciaceae</taxon>
        <taxon>Aureobasidium</taxon>
    </lineage>
</organism>
<feature type="compositionally biased region" description="Basic and acidic residues" evidence="1">
    <location>
        <begin position="335"/>
        <end position="347"/>
    </location>
</feature>
<evidence type="ECO:0000313" key="3">
    <source>
        <dbReference type="Proteomes" id="UP001341245"/>
    </source>
</evidence>
<sequence length="484" mass="54491">MDLLVPASSQAQPRNIPLVCGICPRKPTFSDLSHLLTHISSKAHLSTYYKLKVRSGSDDAARQSVEHYDIWYAENDIESFMSERMKHKDERKKTKIEPRSNAKAIKREVHSPTITPSPASYDDTASIYPHPYAAYAPMYSWTAHPYLYHRQDSPFAEADDQQTSGEVSLMPRKRRVKAETPHTGEVNEDDDDDTSKLKGIVWPGMGLFDAATPELKKKRNQKKDVSVNDRLASMSEGIQKEELIFSPSGSLCKKRIISGQPQPEDDLLPGEELPDRPAKVKKAPRKKLYEDKKSLDDKKPLKDKDPNAIIKPILRLTTKKKARKQQPLATNDIDVQEKNHSGEEVPRKMRRNKRKKAPVEEVEEEDDAQIDMKEATFEQPVVMTHLTSGYQQAPMYVAAAPAGFRAAEPTYMNMPGQSYYQFPAGQNNPFSYDPSPLTTWDYFGYGMGSSIANPLFLGMYGASFGDDDDDEDNEGTISAPISES</sequence>
<gene>
    <name evidence="2" type="ORF">QM012_001649</name>
</gene>
<dbReference type="Proteomes" id="UP001341245">
    <property type="component" value="Unassembled WGS sequence"/>
</dbReference>
<evidence type="ECO:0008006" key="4">
    <source>
        <dbReference type="Google" id="ProtNLM"/>
    </source>
</evidence>
<feature type="region of interest" description="Disordered" evidence="1">
    <location>
        <begin position="157"/>
        <end position="197"/>
    </location>
</feature>
<proteinExistence type="predicted"/>
<reference evidence="2 3" key="1">
    <citation type="submission" date="2023-11" db="EMBL/GenBank/DDBJ databases">
        <title>Draft genome sequence and annotation of the polyextremotolerant black yeast-like fungus Aureobasidium pullulans NRRL 62042.</title>
        <authorList>
            <person name="Dielentheis-Frenken M.R.E."/>
            <person name="Wibberg D."/>
            <person name="Blank L.M."/>
            <person name="Tiso T."/>
        </authorList>
    </citation>
    <scope>NUCLEOTIDE SEQUENCE [LARGE SCALE GENOMIC DNA]</scope>
    <source>
        <strain evidence="2 3">NRRL 62042</strain>
    </source>
</reference>
<evidence type="ECO:0000256" key="1">
    <source>
        <dbReference type="SAM" id="MobiDB-lite"/>
    </source>
</evidence>
<protein>
    <recommendedName>
        <fullName evidence="4">C2H2-type domain-containing protein</fullName>
    </recommendedName>
</protein>
<name>A0ABR0TER1_AURPU</name>
<keyword evidence="3" id="KW-1185">Reference proteome</keyword>
<feature type="region of interest" description="Disordered" evidence="1">
    <location>
        <begin position="255"/>
        <end position="368"/>
    </location>
</feature>
<accession>A0ABR0TER1</accession>
<evidence type="ECO:0000313" key="2">
    <source>
        <dbReference type="EMBL" id="KAK6002899.1"/>
    </source>
</evidence>
<feature type="compositionally biased region" description="Basic and acidic residues" evidence="1">
    <location>
        <begin position="287"/>
        <end position="306"/>
    </location>
</feature>
<comment type="caution">
    <text evidence="2">The sequence shown here is derived from an EMBL/GenBank/DDBJ whole genome shotgun (WGS) entry which is preliminary data.</text>
</comment>
<dbReference type="EMBL" id="JASGXD010000011">
    <property type="protein sequence ID" value="KAK6002899.1"/>
    <property type="molecule type" value="Genomic_DNA"/>
</dbReference>